<proteinExistence type="predicted"/>
<dbReference type="RefSeq" id="WP_197719255.1">
    <property type="nucleotide sequence ID" value="NZ_CBCRWE010000039.1"/>
</dbReference>
<evidence type="ECO:0000313" key="3">
    <source>
        <dbReference type="Proteomes" id="UP000276899"/>
    </source>
</evidence>
<dbReference type="Gene3D" id="3.40.50.300">
    <property type="entry name" value="P-loop containing nucleotide triphosphate hydrolases"/>
    <property type="match status" value="1"/>
</dbReference>
<dbReference type="InterPro" id="IPR027417">
    <property type="entry name" value="P-loop_NTPase"/>
</dbReference>
<dbReference type="EMBL" id="LR134363">
    <property type="protein sequence ID" value="VEG73487.1"/>
    <property type="molecule type" value="Genomic_DNA"/>
</dbReference>
<evidence type="ECO:0000259" key="1">
    <source>
        <dbReference type="Pfam" id="PF03976"/>
    </source>
</evidence>
<dbReference type="SUPFAM" id="SSF52540">
    <property type="entry name" value="P-loop containing nucleoside triphosphate hydrolases"/>
    <property type="match status" value="1"/>
</dbReference>
<name>A0A3S4WF40_9ACTO</name>
<dbReference type="Pfam" id="PF03976">
    <property type="entry name" value="PPK2"/>
    <property type="match status" value="1"/>
</dbReference>
<gene>
    <name evidence="2" type="ORF">NCTC11923_00092</name>
</gene>
<organism evidence="2 3">
    <name type="scientific">Actinomyces slackii</name>
    <dbReference type="NCBI Taxonomy" id="52774"/>
    <lineage>
        <taxon>Bacteria</taxon>
        <taxon>Bacillati</taxon>
        <taxon>Actinomycetota</taxon>
        <taxon>Actinomycetes</taxon>
        <taxon>Actinomycetales</taxon>
        <taxon>Actinomycetaceae</taxon>
        <taxon>Actinomyces</taxon>
    </lineage>
</organism>
<reference evidence="2 3" key="1">
    <citation type="submission" date="2018-12" db="EMBL/GenBank/DDBJ databases">
        <authorList>
            <consortium name="Pathogen Informatics"/>
        </authorList>
    </citation>
    <scope>NUCLEOTIDE SEQUENCE [LARGE SCALE GENOMIC DNA]</scope>
    <source>
        <strain evidence="2 3">NCTC11923</strain>
    </source>
</reference>
<keyword evidence="2" id="KW-0808">Transferase</keyword>
<dbReference type="Proteomes" id="UP000276899">
    <property type="component" value="Chromosome"/>
</dbReference>
<dbReference type="KEGG" id="asla:NCTC11923_00092"/>
<dbReference type="InterPro" id="IPR022488">
    <property type="entry name" value="PPK2-related"/>
</dbReference>
<dbReference type="GO" id="GO:0016776">
    <property type="term" value="F:phosphotransferase activity, phosphate group as acceptor"/>
    <property type="evidence" value="ECO:0007669"/>
    <property type="project" value="InterPro"/>
</dbReference>
<dbReference type="PANTHER" id="PTHR34383:SF3">
    <property type="entry name" value="POLYPHOSPHATE:AMP PHOSPHOTRANSFERASE"/>
    <property type="match status" value="1"/>
</dbReference>
<dbReference type="InterPro" id="IPR022300">
    <property type="entry name" value="PPK2-rel_1"/>
</dbReference>
<keyword evidence="3" id="KW-1185">Reference proteome</keyword>
<accession>A0A3S4WF40</accession>
<evidence type="ECO:0000313" key="2">
    <source>
        <dbReference type="EMBL" id="VEG73487.1"/>
    </source>
</evidence>
<dbReference type="STRING" id="1278298.GCA_000428685_01145"/>
<protein>
    <submittedName>
        <fullName evidence="2">Polyphosphate:nucleotide phosphotransferase, PPK2 family</fullName>
    </submittedName>
</protein>
<dbReference type="NCBIfam" id="TIGR03709">
    <property type="entry name" value="PPK2_rel_1"/>
    <property type="match status" value="1"/>
</dbReference>
<feature type="domain" description="Polyphosphate kinase-2-related" evidence="1">
    <location>
        <begin position="59"/>
        <end position="267"/>
    </location>
</feature>
<dbReference type="GO" id="GO:0006797">
    <property type="term" value="P:polyphosphate metabolic process"/>
    <property type="evidence" value="ECO:0007669"/>
    <property type="project" value="InterPro"/>
</dbReference>
<dbReference type="PANTHER" id="PTHR34383">
    <property type="entry name" value="POLYPHOSPHATE:AMP PHOSPHOTRANSFERASE-RELATED"/>
    <property type="match status" value="1"/>
</dbReference>
<dbReference type="AlphaFoldDB" id="A0A3S4WF40"/>
<sequence>MTKSKKSAASTHWSADPRTALRVGQGIDLSALDRASTPGWQGDEDAAVAWTQQITPLLSELQERLFAASRAGGSRRILLVVQGLDTAGKGGIARHVMGLVDPQGVRLTAFKAPTAEERAHDFLWRIRKAIPEAGMIGMWDRSHYEDLLVPLVSGDLDEQAMADRIAQIHEFERELIAQGTTIIKVALLISHTEQGRRLLERVDRPDKHWKYSPGDMDVRDQWEDYQAAYQRVLEETSFPEAPWHVIPADHKWYARLSVTCLLAQALADLDLSWPQARFDVEAERQRVRASLEQGALADYDQARRAKQGKATKRARAMEAAIEALPGR</sequence>